<dbReference type="InterPro" id="IPR014729">
    <property type="entry name" value="Rossmann-like_a/b/a_fold"/>
</dbReference>
<dbReference type="InterPro" id="IPR012255">
    <property type="entry name" value="ETF_b"/>
</dbReference>
<dbReference type="Gene3D" id="3.40.50.620">
    <property type="entry name" value="HUPs"/>
    <property type="match status" value="1"/>
</dbReference>
<organism evidence="2">
    <name type="scientific">marine sediment metagenome</name>
    <dbReference type="NCBI Taxonomy" id="412755"/>
    <lineage>
        <taxon>unclassified sequences</taxon>
        <taxon>metagenomes</taxon>
        <taxon>ecological metagenomes</taxon>
    </lineage>
</organism>
<evidence type="ECO:0000259" key="1">
    <source>
        <dbReference type="SMART" id="SM00893"/>
    </source>
</evidence>
<dbReference type="PANTHER" id="PTHR21294:SF17">
    <property type="entry name" value="PROTEIN FIXA"/>
    <property type="match status" value="1"/>
</dbReference>
<gene>
    <name evidence="2" type="ORF">S01H1_79893</name>
</gene>
<protein>
    <recommendedName>
        <fullName evidence="1">Electron transfer flavoprotein alpha/beta-subunit N-terminal domain-containing protein</fullName>
    </recommendedName>
</protein>
<dbReference type="PANTHER" id="PTHR21294">
    <property type="entry name" value="ELECTRON TRANSFER FLAVOPROTEIN BETA-SUBUNIT"/>
    <property type="match status" value="1"/>
</dbReference>
<feature type="non-terminal residue" evidence="2">
    <location>
        <position position="170"/>
    </location>
</feature>
<evidence type="ECO:0000313" key="2">
    <source>
        <dbReference type="EMBL" id="GAG43727.1"/>
    </source>
</evidence>
<feature type="domain" description="Electron transfer flavoprotein alpha/beta-subunit N-terminal" evidence="1">
    <location>
        <begin position="27"/>
        <end position="170"/>
    </location>
</feature>
<dbReference type="CDD" id="cd01714">
    <property type="entry name" value="ETF_beta"/>
    <property type="match status" value="1"/>
</dbReference>
<comment type="caution">
    <text evidence="2">The sequence shown here is derived from an EMBL/GenBank/DDBJ whole genome shotgun (WGS) entry which is preliminary data.</text>
</comment>
<proteinExistence type="predicted"/>
<sequence length="170" mass="18109">MNMIVCIKQVIDPEAPPASFKIDPSSNTVVPSSGIPPVISLFDENAVEAALRIKDAQGGKITTISLGINLLRDVVKKPLSMGADELILLEDEAFTESDSWSTAYALAMAIKKIGEYDLIFCGRQAADWDAGQVGSGIAEILGLPSVTLAKKIDITDGKARVERVTADGYE</sequence>
<name>X0Y8U6_9ZZZZ</name>
<dbReference type="SMART" id="SM00893">
    <property type="entry name" value="ETF"/>
    <property type="match status" value="1"/>
</dbReference>
<dbReference type="InterPro" id="IPR033948">
    <property type="entry name" value="ETF_beta_N"/>
</dbReference>
<dbReference type="InterPro" id="IPR014730">
    <property type="entry name" value="ETF_a/b_N"/>
</dbReference>
<dbReference type="AlphaFoldDB" id="X0Y8U6"/>
<reference evidence="2" key="1">
    <citation type="journal article" date="2014" name="Front. Microbiol.">
        <title>High frequency of phylogenetically diverse reductive dehalogenase-homologous genes in deep subseafloor sedimentary metagenomes.</title>
        <authorList>
            <person name="Kawai M."/>
            <person name="Futagami T."/>
            <person name="Toyoda A."/>
            <person name="Takaki Y."/>
            <person name="Nishi S."/>
            <person name="Hori S."/>
            <person name="Arai W."/>
            <person name="Tsubouchi T."/>
            <person name="Morono Y."/>
            <person name="Uchiyama I."/>
            <person name="Ito T."/>
            <person name="Fujiyama A."/>
            <person name="Inagaki F."/>
            <person name="Takami H."/>
        </authorList>
    </citation>
    <scope>NUCLEOTIDE SEQUENCE</scope>
    <source>
        <strain evidence="2">Expedition CK06-06</strain>
    </source>
</reference>
<accession>X0Y8U6</accession>
<dbReference type="SUPFAM" id="SSF52402">
    <property type="entry name" value="Adenine nucleotide alpha hydrolases-like"/>
    <property type="match status" value="1"/>
</dbReference>
<dbReference type="GO" id="GO:0009055">
    <property type="term" value="F:electron transfer activity"/>
    <property type="evidence" value="ECO:0007669"/>
    <property type="project" value="InterPro"/>
</dbReference>
<dbReference type="Pfam" id="PF01012">
    <property type="entry name" value="ETF"/>
    <property type="match status" value="1"/>
</dbReference>
<dbReference type="EMBL" id="BARS01053899">
    <property type="protein sequence ID" value="GAG43727.1"/>
    <property type="molecule type" value="Genomic_DNA"/>
</dbReference>